<sequence>MFSAKKKLYLLVLVACLIDFLFFYLVLFPLVKRIQINANNLDIQKNSLAIAEERNGKLEVLQKNIDNLKKNSQFVQNAFIDSSAPVQFMEFLEKQAQNHRLGLAASLFNLSDTKNDLWLAIGVRLEIEGQLADCLRFMETIENSHWVVAITRFDLQKIKQKETTGEFQENPGAEILLSLDIKAFSGKLPALKKSF</sequence>
<evidence type="ECO:0008006" key="5">
    <source>
        <dbReference type="Google" id="ProtNLM"/>
    </source>
</evidence>
<evidence type="ECO:0000256" key="1">
    <source>
        <dbReference type="SAM" id="Coils"/>
    </source>
</evidence>
<proteinExistence type="predicted"/>
<feature type="transmembrane region" description="Helical" evidence="2">
    <location>
        <begin position="9"/>
        <end position="31"/>
    </location>
</feature>
<dbReference type="Proteomes" id="UP000229784">
    <property type="component" value="Unassembled WGS sequence"/>
</dbReference>
<evidence type="ECO:0000313" key="3">
    <source>
        <dbReference type="EMBL" id="PIU16327.1"/>
    </source>
</evidence>
<keyword evidence="2" id="KW-0812">Transmembrane</keyword>
<protein>
    <recommendedName>
        <fullName evidence="5">Type 4a pilus biogenesis protein PilO</fullName>
    </recommendedName>
</protein>
<gene>
    <name evidence="3" type="ORF">COT20_00675</name>
</gene>
<reference evidence="4" key="1">
    <citation type="submission" date="2017-09" db="EMBL/GenBank/DDBJ databases">
        <title>Depth-based differentiation of microbial function through sediment-hosted aquifers and enrichment of novel symbionts in the deep terrestrial subsurface.</title>
        <authorList>
            <person name="Probst A.J."/>
            <person name="Ladd B."/>
            <person name="Jarett J.K."/>
            <person name="Geller-Mcgrath D.E."/>
            <person name="Sieber C.M.K."/>
            <person name="Emerson J.B."/>
            <person name="Anantharaman K."/>
            <person name="Thomas B.C."/>
            <person name="Malmstrom R."/>
            <person name="Stieglmeier M."/>
            <person name="Klingl A."/>
            <person name="Woyke T."/>
            <person name="Ryan C.M."/>
            <person name="Banfield J.F."/>
        </authorList>
    </citation>
    <scope>NUCLEOTIDE SEQUENCE [LARGE SCALE GENOMIC DNA]</scope>
</reference>
<dbReference type="EMBL" id="PEXQ01000017">
    <property type="protein sequence ID" value="PIU16327.1"/>
    <property type="molecule type" value="Genomic_DNA"/>
</dbReference>
<keyword evidence="2" id="KW-1133">Transmembrane helix</keyword>
<keyword evidence="2" id="KW-0472">Membrane</keyword>
<dbReference type="AlphaFoldDB" id="A0A2M6XV29"/>
<feature type="coiled-coil region" evidence="1">
    <location>
        <begin position="51"/>
        <end position="78"/>
    </location>
</feature>
<accession>A0A2M6XV29</accession>
<keyword evidence="1" id="KW-0175">Coiled coil</keyword>
<organism evidence="3 4">
    <name type="scientific">bacterium (Candidatus Gribaldobacteria) CG08_land_8_20_14_0_20_39_15</name>
    <dbReference type="NCBI Taxonomy" id="2014273"/>
    <lineage>
        <taxon>Bacteria</taxon>
        <taxon>Candidatus Gribaldobacteria</taxon>
    </lineage>
</organism>
<comment type="caution">
    <text evidence="3">The sequence shown here is derived from an EMBL/GenBank/DDBJ whole genome shotgun (WGS) entry which is preliminary data.</text>
</comment>
<evidence type="ECO:0000256" key="2">
    <source>
        <dbReference type="SAM" id="Phobius"/>
    </source>
</evidence>
<name>A0A2M6XV29_9BACT</name>
<evidence type="ECO:0000313" key="4">
    <source>
        <dbReference type="Proteomes" id="UP000229784"/>
    </source>
</evidence>